<evidence type="ECO:0000256" key="1">
    <source>
        <dbReference type="SAM" id="SignalP"/>
    </source>
</evidence>
<evidence type="ECO:0000259" key="2">
    <source>
        <dbReference type="Pfam" id="PF14478"/>
    </source>
</evidence>
<feature type="domain" description="Transcobalamin-like C-terminal" evidence="2">
    <location>
        <begin position="76"/>
        <end position="145"/>
    </location>
</feature>
<feature type="chain" id="PRO_5039366342" evidence="1">
    <location>
        <begin position="30"/>
        <end position="148"/>
    </location>
</feature>
<dbReference type="AlphaFoldDB" id="A0A3N2DD34"/>
<dbReference type="EMBL" id="RKHQ01000001">
    <property type="protein sequence ID" value="ROR97691.1"/>
    <property type="molecule type" value="Genomic_DNA"/>
</dbReference>
<organism evidence="3 4">
    <name type="scientific">Salana multivorans</name>
    <dbReference type="NCBI Taxonomy" id="120377"/>
    <lineage>
        <taxon>Bacteria</taxon>
        <taxon>Bacillati</taxon>
        <taxon>Actinomycetota</taxon>
        <taxon>Actinomycetes</taxon>
        <taxon>Micrococcales</taxon>
        <taxon>Beutenbergiaceae</taxon>
        <taxon>Salana</taxon>
    </lineage>
</organism>
<accession>A0A3N2DD34</accession>
<proteinExistence type="predicted"/>
<dbReference type="InterPro" id="IPR027954">
    <property type="entry name" value="Transcobalamin-like_C"/>
</dbReference>
<dbReference type="OrthoDB" id="4833357at2"/>
<dbReference type="Pfam" id="PF14478">
    <property type="entry name" value="DUF4430"/>
    <property type="match status" value="1"/>
</dbReference>
<dbReference type="PROSITE" id="PS51257">
    <property type="entry name" value="PROKAR_LIPOPROTEIN"/>
    <property type="match status" value="1"/>
</dbReference>
<keyword evidence="4" id="KW-1185">Reference proteome</keyword>
<reference evidence="3 4" key="1">
    <citation type="submission" date="2018-11" db="EMBL/GenBank/DDBJ databases">
        <title>Sequencing the genomes of 1000 actinobacteria strains.</title>
        <authorList>
            <person name="Klenk H.-P."/>
        </authorList>
    </citation>
    <scope>NUCLEOTIDE SEQUENCE [LARGE SCALE GENOMIC DNA]</scope>
    <source>
        <strain evidence="3 4">DSM 13521</strain>
    </source>
</reference>
<dbReference type="RefSeq" id="WP_123739698.1">
    <property type="nucleotide sequence ID" value="NZ_RKHQ01000001.1"/>
</dbReference>
<protein>
    <submittedName>
        <fullName evidence="3">Uncharacterized protein DUF4430</fullName>
    </submittedName>
</protein>
<feature type="signal peptide" evidence="1">
    <location>
        <begin position="1"/>
        <end position="29"/>
    </location>
</feature>
<evidence type="ECO:0000313" key="4">
    <source>
        <dbReference type="Proteomes" id="UP000275356"/>
    </source>
</evidence>
<comment type="caution">
    <text evidence="3">The sequence shown here is derived from an EMBL/GenBank/DDBJ whole genome shotgun (WGS) entry which is preliminary data.</text>
</comment>
<gene>
    <name evidence="3" type="ORF">EDD28_2296</name>
</gene>
<sequence>MISTRSSLVRALAALGLVAGIGAAATACSAPATTDGTTASASSSASATAGAADGDAVLTYDDEDQLLSMSYPGEDGRTALELLLEHDPSATVEGEGEMAFVTGIGGRAADPTSEFWSLDVDGQFAEVGAGSLETKDGETITWTLTAFE</sequence>
<name>A0A3N2DD34_9MICO</name>
<dbReference type="Gene3D" id="2.170.130.30">
    <property type="match status" value="1"/>
</dbReference>
<dbReference type="Proteomes" id="UP000275356">
    <property type="component" value="Unassembled WGS sequence"/>
</dbReference>
<keyword evidence="1" id="KW-0732">Signal</keyword>
<evidence type="ECO:0000313" key="3">
    <source>
        <dbReference type="EMBL" id="ROR97691.1"/>
    </source>
</evidence>